<keyword evidence="1" id="KW-0328">Glycosyltransferase</keyword>
<protein>
    <submittedName>
        <fullName evidence="3">Glycosyltransferase family 9 protein</fullName>
    </submittedName>
</protein>
<evidence type="ECO:0000256" key="2">
    <source>
        <dbReference type="ARBA" id="ARBA00022679"/>
    </source>
</evidence>
<organism evidence="3 4">
    <name type="scientific">Mucilaginibacter calamicampi</name>
    <dbReference type="NCBI Taxonomy" id="1302352"/>
    <lineage>
        <taxon>Bacteria</taxon>
        <taxon>Pseudomonadati</taxon>
        <taxon>Bacteroidota</taxon>
        <taxon>Sphingobacteriia</taxon>
        <taxon>Sphingobacteriales</taxon>
        <taxon>Sphingobacteriaceae</taxon>
        <taxon>Mucilaginibacter</taxon>
    </lineage>
</organism>
<keyword evidence="4" id="KW-1185">Reference proteome</keyword>
<evidence type="ECO:0000256" key="1">
    <source>
        <dbReference type="ARBA" id="ARBA00022676"/>
    </source>
</evidence>
<evidence type="ECO:0000313" key="4">
    <source>
        <dbReference type="Proteomes" id="UP001596958"/>
    </source>
</evidence>
<accession>A0ABW2YWC8</accession>
<dbReference type="CDD" id="cd03789">
    <property type="entry name" value="GT9_LPS_heptosyltransferase"/>
    <property type="match status" value="1"/>
</dbReference>
<name>A0ABW2YWC8_9SPHI</name>
<dbReference type="RefSeq" id="WP_377100345.1">
    <property type="nucleotide sequence ID" value="NZ_JBHTHU010000006.1"/>
</dbReference>
<proteinExistence type="predicted"/>
<dbReference type="Proteomes" id="UP001596958">
    <property type="component" value="Unassembled WGS sequence"/>
</dbReference>
<dbReference type="SUPFAM" id="SSF53756">
    <property type="entry name" value="UDP-Glycosyltransferase/glycogen phosphorylase"/>
    <property type="match status" value="1"/>
</dbReference>
<dbReference type="EMBL" id="JBHTHU010000006">
    <property type="protein sequence ID" value="MFD0750779.1"/>
    <property type="molecule type" value="Genomic_DNA"/>
</dbReference>
<gene>
    <name evidence="3" type="ORF">ACFQZS_11555</name>
</gene>
<keyword evidence="2" id="KW-0808">Transferase</keyword>
<dbReference type="InterPro" id="IPR051199">
    <property type="entry name" value="LPS_LOS_Heptosyltrfase"/>
</dbReference>
<evidence type="ECO:0000313" key="3">
    <source>
        <dbReference type="EMBL" id="MFD0750779.1"/>
    </source>
</evidence>
<dbReference type="InterPro" id="IPR002201">
    <property type="entry name" value="Glyco_trans_9"/>
</dbReference>
<sequence length="362" mass="40290">MQKLESVLIYRLGSLGDTIAALPVFNKVVAAFPGADITLLTNKPVAAKAAAVESVLGNEYFFNHILNYPVGTRNPFLLFKLLIDIRKRKPNIVCYLASVRSDGDIRKAKLTLLRDKLFFKAAGVKTFIGFPEIIEDIQLSIDPQTGDFEWEPKRLARRFASIGQIDLNSEDAWKLHFTSAELAIADKVIADYSINTPFIAISTGTKHPTNNWEQHNWVELLNLLGRELKGWHLVVFGAADEAEEADICLAAWGQQGVNLCGKTAPRTSAVLMQRASVFLGHDSGPMHLAASVGTPCVCVFSARHFPRQWYPRGLNNKIIYHRTDCAGCQKEICITQQKRCILSISPYEVYSAVAEVLKFNIN</sequence>
<reference evidence="4" key="1">
    <citation type="journal article" date="2019" name="Int. J. Syst. Evol. Microbiol.">
        <title>The Global Catalogue of Microorganisms (GCM) 10K type strain sequencing project: providing services to taxonomists for standard genome sequencing and annotation.</title>
        <authorList>
            <consortium name="The Broad Institute Genomics Platform"/>
            <consortium name="The Broad Institute Genome Sequencing Center for Infectious Disease"/>
            <person name="Wu L."/>
            <person name="Ma J."/>
        </authorList>
    </citation>
    <scope>NUCLEOTIDE SEQUENCE [LARGE SCALE GENOMIC DNA]</scope>
    <source>
        <strain evidence="4">CCUG 63418</strain>
    </source>
</reference>
<dbReference type="PANTHER" id="PTHR30160">
    <property type="entry name" value="TETRAACYLDISACCHARIDE 4'-KINASE-RELATED"/>
    <property type="match status" value="1"/>
</dbReference>
<dbReference type="Gene3D" id="3.40.50.2000">
    <property type="entry name" value="Glycogen Phosphorylase B"/>
    <property type="match status" value="2"/>
</dbReference>
<comment type="caution">
    <text evidence="3">The sequence shown here is derived from an EMBL/GenBank/DDBJ whole genome shotgun (WGS) entry which is preliminary data.</text>
</comment>
<dbReference type="Pfam" id="PF01075">
    <property type="entry name" value="Glyco_transf_9"/>
    <property type="match status" value="1"/>
</dbReference>